<organism evidence="1 2">
    <name type="scientific">Gulo gulo</name>
    <name type="common">Wolverine</name>
    <name type="synonym">Gluton</name>
    <dbReference type="NCBI Taxonomy" id="48420"/>
    <lineage>
        <taxon>Eukaryota</taxon>
        <taxon>Metazoa</taxon>
        <taxon>Chordata</taxon>
        <taxon>Craniata</taxon>
        <taxon>Vertebrata</taxon>
        <taxon>Euteleostomi</taxon>
        <taxon>Mammalia</taxon>
        <taxon>Eutheria</taxon>
        <taxon>Laurasiatheria</taxon>
        <taxon>Carnivora</taxon>
        <taxon>Caniformia</taxon>
        <taxon>Musteloidea</taxon>
        <taxon>Mustelidae</taxon>
        <taxon>Guloninae</taxon>
        <taxon>Gulo</taxon>
    </lineage>
</organism>
<sequence length="78" mass="8063">MPSAGVGTTSWSCSPQDPGSAFLHSRKMLLRHTASRNGLARLSNQSHLAAASSVMCPSSGSPLPASSSFLGLHSLIKK</sequence>
<dbReference type="EMBL" id="CYRY02009442">
    <property type="protein sequence ID" value="VCW77828.1"/>
    <property type="molecule type" value="Genomic_DNA"/>
</dbReference>
<keyword evidence="2" id="KW-1185">Reference proteome</keyword>
<name>A0A9X9LNP1_GULGU</name>
<reference evidence="1 2" key="1">
    <citation type="submission" date="2018-10" db="EMBL/GenBank/DDBJ databases">
        <authorList>
            <person name="Ekblom R."/>
            <person name="Jareborg N."/>
        </authorList>
    </citation>
    <scope>NUCLEOTIDE SEQUENCE [LARGE SCALE GENOMIC DNA]</scope>
    <source>
        <tissue evidence="1">Muscle</tissue>
    </source>
</reference>
<evidence type="ECO:0000313" key="1">
    <source>
        <dbReference type="EMBL" id="VCW77828.1"/>
    </source>
</evidence>
<comment type="caution">
    <text evidence="1">The sequence shown here is derived from an EMBL/GenBank/DDBJ whole genome shotgun (WGS) entry which is preliminary data.</text>
</comment>
<accession>A0A9X9LNP1</accession>
<dbReference type="AlphaFoldDB" id="A0A9X9LNP1"/>
<protein>
    <submittedName>
        <fullName evidence="1">Uncharacterized protein</fullName>
    </submittedName>
</protein>
<dbReference type="Proteomes" id="UP000269945">
    <property type="component" value="Unassembled WGS sequence"/>
</dbReference>
<evidence type="ECO:0000313" key="2">
    <source>
        <dbReference type="Proteomes" id="UP000269945"/>
    </source>
</evidence>
<gene>
    <name evidence="1" type="ORF">BN2614_LOCUS7</name>
</gene>
<proteinExistence type="predicted"/>